<protein>
    <submittedName>
        <fullName evidence="2">Gfo/Idh/MocA family oxidoreductase</fullName>
    </submittedName>
</protein>
<dbReference type="KEGG" id="ole:K0B96_00155"/>
<evidence type="ECO:0000313" key="2">
    <source>
        <dbReference type="EMBL" id="QYM79062.1"/>
    </source>
</evidence>
<gene>
    <name evidence="2" type="ORF">K0B96_00155</name>
</gene>
<dbReference type="InterPro" id="IPR036291">
    <property type="entry name" value="NAD(P)-bd_dom_sf"/>
</dbReference>
<evidence type="ECO:0000259" key="1">
    <source>
        <dbReference type="Pfam" id="PF01408"/>
    </source>
</evidence>
<dbReference type="SUPFAM" id="SSF51735">
    <property type="entry name" value="NAD(P)-binding Rossmann-fold domains"/>
    <property type="match status" value="1"/>
</dbReference>
<evidence type="ECO:0000313" key="3">
    <source>
        <dbReference type="Proteomes" id="UP000825051"/>
    </source>
</evidence>
<dbReference type="InterPro" id="IPR000683">
    <property type="entry name" value="Gfo/Idh/MocA-like_OxRdtase_N"/>
</dbReference>
<name>A0A8F9TVY0_9BACT</name>
<sequence length="304" mass="32911">MSAPIKFGLIGLDTSHVLVFSDTFNNAEGKQFLPGARVVAAWPGGSPDLESSRSRVPGYTAEVRDKFGVEIADSIEDVVAASDAILLTSLDGRVHREQFARVAAAGPGKPVFLDKPFALTEADARAIFATAKAHDVPLFSSSSLRFTGALTRVVTAETKRTVRGADFHGPVALEPTNPGFFWYGIHAVEMLYATMGRGCGSVRCVTTEHYDLVTATWADGRIGTVRGNRTGNYEFHGLVHFEKHSAHVNVQTETKGFFTCLAEAVLEFVRTRQAPVDPEETIELVRFIVAANESRANGGREVTL</sequence>
<accession>A0A8F9TVY0</accession>
<reference evidence="2" key="1">
    <citation type="submission" date="2021-08" db="EMBL/GenBank/DDBJ databases">
        <title>Genome of a novel bacterium of the phylum Verrucomicrobia, Oleiharenicola sp. KSB-15.</title>
        <authorList>
            <person name="Chung J.-H."/>
            <person name="Ahn J.-H."/>
            <person name="Yoon Y."/>
            <person name="Kim D.-Y."/>
            <person name="An S.-H."/>
            <person name="Park I."/>
            <person name="Yeon J."/>
        </authorList>
    </citation>
    <scope>NUCLEOTIDE SEQUENCE</scope>
    <source>
        <strain evidence="2">KSB-15</strain>
    </source>
</reference>
<organism evidence="2 3">
    <name type="scientific">Horticoccus luteus</name>
    <dbReference type="NCBI Taxonomy" id="2862869"/>
    <lineage>
        <taxon>Bacteria</taxon>
        <taxon>Pseudomonadati</taxon>
        <taxon>Verrucomicrobiota</taxon>
        <taxon>Opitutia</taxon>
        <taxon>Opitutales</taxon>
        <taxon>Opitutaceae</taxon>
        <taxon>Horticoccus</taxon>
    </lineage>
</organism>
<dbReference type="EMBL" id="CP080507">
    <property type="protein sequence ID" value="QYM79062.1"/>
    <property type="molecule type" value="Genomic_DNA"/>
</dbReference>
<dbReference type="AlphaFoldDB" id="A0A8F9TVY0"/>
<keyword evidence="3" id="KW-1185">Reference proteome</keyword>
<proteinExistence type="predicted"/>
<dbReference type="Pfam" id="PF01408">
    <property type="entry name" value="GFO_IDH_MocA"/>
    <property type="match status" value="1"/>
</dbReference>
<dbReference type="Proteomes" id="UP000825051">
    <property type="component" value="Chromosome"/>
</dbReference>
<dbReference type="Gene3D" id="3.40.50.720">
    <property type="entry name" value="NAD(P)-binding Rossmann-like Domain"/>
    <property type="match status" value="1"/>
</dbReference>
<dbReference type="Gene3D" id="3.30.360.10">
    <property type="entry name" value="Dihydrodipicolinate Reductase, domain 2"/>
    <property type="match status" value="1"/>
</dbReference>
<feature type="domain" description="Gfo/Idh/MocA-like oxidoreductase N-terminal" evidence="1">
    <location>
        <begin position="61"/>
        <end position="139"/>
    </location>
</feature>
<dbReference type="GO" id="GO:0000166">
    <property type="term" value="F:nucleotide binding"/>
    <property type="evidence" value="ECO:0007669"/>
    <property type="project" value="InterPro"/>
</dbReference>
<dbReference type="RefSeq" id="WP_220162410.1">
    <property type="nucleotide sequence ID" value="NZ_CP080507.1"/>
</dbReference>